<dbReference type="EMBL" id="JAAQWG010000106">
    <property type="protein sequence ID" value="NMY13574.1"/>
    <property type="molecule type" value="Genomic_DNA"/>
</dbReference>
<sequence>MNSHVDWSFRETKVITVDEISEEHVFPERLRLKLANAKGYKWLFAFKGVADF</sequence>
<name>A0A7Y1AD56_PSEVE</name>
<evidence type="ECO:0000313" key="1">
    <source>
        <dbReference type="EMBL" id="NMY13574.1"/>
    </source>
</evidence>
<organism evidence="1 2">
    <name type="scientific">Pseudomonas veronii</name>
    <dbReference type="NCBI Taxonomy" id="76761"/>
    <lineage>
        <taxon>Bacteria</taxon>
        <taxon>Pseudomonadati</taxon>
        <taxon>Pseudomonadota</taxon>
        <taxon>Gammaproteobacteria</taxon>
        <taxon>Pseudomonadales</taxon>
        <taxon>Pseudomonadaceae</taxon>
        <taxon>Pseudomonas</taxon>
    </lineage>
</organism>
<reference evidence="1 2" key="1">
    <citation type="journal article" date="2020" name="Front. Microbiol.">
        <title>Genetic Organization of the aprX-lipA2 Operon Affects the Proteolytic Potential of Pseudomonas Species in Milk.</title>
        <authorList>
            <person name="Maier C."/>
            <person name="Huptas C."/>
            <person name="von Neubeck M."/>
            <person name="Scherer S."/>
            <person name="Wenning M."/>
            <person name="Lucking G."/>
        </authorList>
    </citation>
    <scope>NUCLEOTIDE SEQUENCE [LARGE SCALE GENOMIC DNA]</scope>
    <source>
        <strain evidence="1 2">DSM 16272</strain>
    </source>
</reference>
<dbReference type="RefSeq" id="WP_169886649.1">
    <property type="nucleotide sequence ID" value="NZ_JAAQWG010000106.1"/>
</dbReference>
<proteinExistence type="predicted"/>
<dbReference type="AlphaFoldDB" id="A0A7Y1AD56"/>
<protein>
    <submittedName>
        <fullName evidence="1">Uncharacterized protein</fullName>
    </submittedName>
</protein>
<gene>
    <name evidence="1" type="ORF">HBO38_35220</name>
</gene>
<dbReference type="Proteomes" id="UP000537729">
    <property type="component" value="Unassembled WGS sequence"/>
</dbReference>
<comment type="caution">
    <text evidence="1">The sequence shown here is derived from an EMBL/GenBank/DDBJ whole genome shotgun (WGS) entry which is preliminary data.</text>
</comment>
<evidence type="ECO:0000313" key="2">
    <source>
        <dbReference type="Proteomes" id="UP000537729"/>
    </source>
</evidence>
<accession>A0A7Y1AD56</accession>